<keyword evidence="2" id="KW-1185">Reference proteome</keyword>
<gene>
    <name evidence="1" type="ORF">OPT61_g3660</name>
</gene>
<accession>A0ACC2IGX5</accession>
<proteinExistence type="predicted"/>
<organism evidence="1 2">
    <name type="scientific">Boeremia exigua</name>
    <dbReference type="NCBI Taxonomy" id="749465"/>
    <lineage>
        <taxon>Eukaryota</taxon>
        <taxon>Fungi</taxon>
        <taxon>Dikarya</taxon>
        <taxon>Ascomycota</taxon>
        <taxon>Pezizomycotina</taxon>
        <taxon>Dothideomycetes</taxon>
        <taxon>Pleosporomycetidae</taxon>
        <taxon>Pleosporales</taxon>
        <taxon>Pleosporineae</taxon>
        <taxon>Didymellaceae</taxon>
        <taxon>Boeremia</taxon>
    </lineage>
</organism>
<reference evidence="1" key="1">
    <citation type="submission" date="2022-11" db="EMBL/GenBank/DDBJ databases">
        <title>Genome Sequence of Boeremia exigua.</title>
        <authorList>
            <person name="Buettner E."/>
        </authorList>
    </citation>
    <scope>NUCLEOTIDE SEQUENCE</scope>
    <source>
        <strain evidence="1">CU02</strain>
    </source>
</reference>
<name>A0ACC2IGX5_9PLEO</name>
<comment type="caution">
    <text evidence="1">The sequence shown here is derived from an EMBL/GenBank/DDBJ whole genome shotgun (WGS) entry which is preliminary data.</text>
</comment>
<evidence type="ECO:0000313" key="2">
    <source>
        <dbReference type="Proteomes" id="UP001153331"/>
    </source>
</evidence>
<sequence length="341" mass="38976">MLGTANYLYRALRTFVGVWDTVVPIASSKAPTDVSPSPPSDPNLSEADDAELMAPIRNLLYAEDLAPQIRDGFDTLPADNHQHFFHKRSCKDDCDLRHGAELDPGRSDFQQHTVQWDEDITRFRLGNSNPMPQHLPEYIQRGLLMEGVCEFAVHLLMSAVERVVKLLDSEAQVIWLLVLPRRRLQFVTPVRPGSRTPRDIALCHSVLLIRSPRSGSIILDPTLEQYGHPREHRILTWNDYEKLYILRKDESLGGKVCCTNHEYRETIDGDNHPAYEYFRDAESAVNTCVDEWIQNMKSEEVSLRDSLDDKGKCRIETEMLMTNVVESLNRIPTQSMFAFGP</sequence>
<protein>
    <submittedName>
        <fullName evidence="1">Uncharacterized protein</fullName>
    </submittedName>
</protein>
<dbReference type="Proteomes" id="UP001153331">
    <property type="component" value="Unassembled WGS sequence"/>
</dbReference>
<evidence type="ECO:0000313" key="1">
    <source>
        <dbReference type="EMBL" id="KAJ8114465.1"/>
    </source>
</evidence>
<dbReference type="EMBL" id="JAPHNI010000192">
    <property type="protein sequence ID" value="KAJ8114465.1"/>
    <property type="molecule type" value="Genomic_DNA"/>
</dbReference>